<feature type="domain" description="Ketosynthase family 3 (KS3)" evidence="8">
    <location>
        <begin position="22"/>
        <end position="448"/>
    </location>
</feature>
<dbReference type="Gene3D" id="3.90.180.10">
    <property type="entry name" value="Medium-chain alcohol dehydrogenases, catalytic domain"/>
    <property type="match status" value="1"/>
</dbReference>
<evidence type="ECO:0000256" key="2">
    <source>
        <dbReference type="ARBA" id="ARBA00022553"/>
    </source>
</evidence>
<dbReference type="Proteomes" id="UP001446871">
    <property type="component" value="Unassembled WGS sequence"/>
</dbReference>
<dbReference type="SUPFAM" id="SSF53901">
    <property type="entry name" value="Thiolase-like"/>
    <property type="match status" value="1"/>
</dbReference>
<feature type="region of interest" description="Disordered" evidence="7">
    <location>
        <begin position="1176"/>
        <end position="1199"/>
    </location>
</feature>
<dbReference type="InterPro" id="IPR016039">
    <property type="entry name" value="Thiolase-like"/>
</dbReference>
<dbReference type="SUPFAM" id="SSF47336">
    <property type="entry name" value="ACP-like"/>
    <property type="match status" value="1"/>
</dbReference>
<feature type="domain" description="PKS/mFAS DH" evidence="9">
    <location>
        <begin position="990"/>
        <end position="1314"/>
    </location>
</feature>
<evidence type="ECO:0000259" key="8">
    <source>
        <dbReference type="PROSITE" id="PS52004"/>
    </source>
</evidence>
<dbReference type="Pfam" id="PF21089">
    <property type="entry name" value="PKS_DH_N"/>
    <property type="match status" value="1"/>
</dbReference>
<dbReference type="Gene3D" id="3.10.129.110">
    <property type="entry name" value="Polyketide synthase dehydratase"/>
    <property type="match status" value="1"/>
</dbReference>
<dbReference type="InterPro" id="IPR042104">
    <property type="entry name" value="PKS_dehydratase_sf"/>
</dbReference>
<dbReference type="PROSITE" id="PS52004">
    <property type="entry name" value="KS3_2"/>
    <property type="match status" value="1"/>
</dbReference>
<dbReference type="InterPro" id="IPR014030">
    <property type="entry name" value="Ketoacyl_synth_N"/>
</dbReference>
<evidence type="ECO:0008006" key="12">
    <source>
        <dbReference type="Google" id="ProtNLM"/>
    </source>
</evidence>
<dbReference type="SMART" id="SM00825">
    <property type="entry name" value="PKS_KS"/>
    <property type="match status" value="1"/>
</dbReference>
<dbReference type="Gene3D" id="3.40.366.10">
    <property type="entry name" value="Malonyl-Coenzyme A Acyl Carrier Protein, domain 2"/>
    <property type="match status" value="1"/>
</dbReference>
<keyword evidence="11" id="KW-1185">Reference proteome</keyword>
<dbReference type="InterPro" id="IPR011032">
    <property type="entry name" value="GroES-like_sf"/>
</dbReference>
<keyword evidence="5" id="KW-0511">Multifunctional enzyme</keyword>
<dbReference type="Gene3D" id="3.30.70.3290">
    <property type="match status" value="1"/>
</dbReference>
<sequence length="2401" mass="256693">MTFSSAAQETPISNANDMAEISGDIAIIGMSCRFPGEGEGVKGFWESISSGQYPPERFHASAFWTPHQRSNTSATRGGFFLSPDRHDPAAFDAAFFLLPKAEAAAMDPQQRLLVEVAYEALESAGVPLCSVAGSRTGVYVGVFTHDYYEMLRKDAESLPALTMHGTASTAMAGRLSWLWDLRGPSFALDTACSSSLVALHLAVQGLRTGEADAALVGGTNLLLAPDMFKVVSSGSFLAPDGRSKAFDAAADGYGRGEGVGVLMLKRVEDAVRDGDPIRAVIRGTACNQDGRTPGMTLPSSEAQAALIRDAYRTAGVEMKDTGYVEAHGTGTQAGDREETTSLSLTIASAKKQAGNGKLLIGSVKSNIGHLEAAAGIAALIKTVLVLEHGVIPPTISVKTLNPKIPFAAWNLSVPTTLTPFPGSVPGLRRASVNSFGFCGTNAHAILDDAYSYLQSRGITGGNHFTQHNNGQKLTNGVINNTLESSAARHPLVFALSAQDRDGIKRVRQTLSDFLLSKENHSKTRSHRDSSGAVEFLVDLAHTLNTRRTHHQWKSFAVAASTQGLADALKDKETPRPEHLAASRPPRLGFVFTGQGAQWAGMGMELMAAYPLTFGASVAAADAYLRAELGCEWPAEEELRRPKAESKLGIAEYSQPLCTVLQVALVDLLGEWGIKPAAVTGHSSGEMGAAYALGALSREDAWKVACYRGVLSAEGLRGADGAMMAVGTSPERAAELIRQLAPGQVAVACINSPSSVTLSGDSSGIDKLLAALTEEGIFARKLQVDTAYHSHHMQMIASDYMDAILDMQTRPGVDGCVMQSSAAGTAVTSSDLGPAHWVRNLVSPVQFARAVQDLVRPRTSGTSGTSSRATKNAVDILIEIGPHSALQGPSLQSLKATGVTDVPYLTALSRWEDGRRTCLALAGDLFARSFPVDLSKANNETTVNLLSSSLSSPRKPKALVNLPSYPWNHQQRHWAETRWAREQRLRRHPPLALLGAPLPSAVAGEHAWRGYLRMREQPWVADHQIQGSVLYPGAGFLAMAIEAAAQVAADSDQGHVPRLPGSNPVVQGSSSLPSTMQARQVRGFRLRHVQFVLPMVLHEDRDVEYTVVLRPHLTGTLSRASTWAEFVTSSSPDGVAFERNCLGLILVEYADNNSQAQAQAQDLLEAESMRQRIDEMVPRCGTPSPPSPSTRTSTPWRSRRGRAGCWARGRAAHWGQRPHVIHPALLDAVFHTMFAAASGSGDLRTAMVPKTIESVVVSMDAPYRTGEQLRGVCEARPQGFKEYMADISMEDSKTRCPVLQVQGLCCTKVAGDAPAGDVTAANSLCTEMVWRPHLDLLDHNMFAKLGWSPTGAEGSALSKLSEMIRLMHHANPALSLVEVATSDQIILPKLDLDEGIFATTTYQMACSETTKPAVAGLVSQSEQPTRHKVLDLHECLASEKFSVDLIIATHDGSEESQNSIEALFVKLPAKWGRVCLVDRAPTKDIGPQLRAAKLEASLVLKDDDYAVRVISRDDGYTSTEKGAMEEIVVLSSGEHATTTETKLVHELQACGFKPVVVSWSDATAASAIREKRCISLVELERPLLENLGERDFIRLVEVVENALHISWVVGSDEDEPASAMMPGVLRVLHNEMPGLEPVSISVDASSLSRPDELAAIIARVFAAPMGEREFRILDGVPHICRVVPDEALNDNIEHLSGPKDAQEPKVMSYGEAVANGRPLRLAIGKPGQLDSVRFQVDDAPEKPLLPDEVEIDVQVSALNFRDVMSIMALLPTPTLGIEAAGTVRRVGFAVTHLHISERVALVGKDAHASVMRGKASHAFKIPAAMTLEQAAALPIVSYTAWYGLVHIAQARKGQTVLIHAGTGGVGQAALQLARDLGLEVFTTVSSEAKRELPRSRLRTGVMKMTGGRGVDVVLNSLAGEALIRSWECIAPSGHFVEIGLRDIVDNTRLGMRPFMRGASFTSVNLQDLCDNQTELMAEVVEGTRPYLVQGIVKPAGPLVSYPVSDLVKALRLLQSGKHTGKLVLSWTPDAQIPVLRSPAPPLRFGDGVVLLSGGMGGLGRSIARMLATHGARKLCFLSRSAGTSAEARHLLEGLAEQGVQTKVLACDVSEPASLTAALDRCKTELGPVRGVFQCAAALRDALFTKMTYSEWTESTRSKVQGSRNLSDALPDVDFFVLLSSYAGVFGNRGQSNYAAGCSFQDALAASRRARGQSAVSVDLGQMRDVGTLAESGAQGGHQGADEMGIGARVVTGLGTRAGSLAAGIEPPYYFETDPRFGVLALVGGDGSHEGVEAAQSSDEQLLSAMIPQAATVQDAASLVLTALVGRVAKMMDLSPSDLDTGRVLHSYGVDSLAAIEIVNWALRDIQARIAVFDVMAAVPMAVFCERVAARSGLLPKSLIETS</sequence>
<evidence type="ECO:0000256" key="7">
    <source>
        <dbReference type="SAM" id="MobiDB-lite"/>
    </source>
</evidence>
<dbReference type="Pfam" id="PF08240">
    <property type="entry name" value="ADH_N"/>
    <property type="match status" value="1"/>
</dbReference>
<dbReference type="SUPFAM" id="SSF51735">
    <property type="entry name" value="NAD(P)-binding Rossmann-fold domains"/>
    <property type="match status" value="3"/>
</dbReference>
<comment type="caution">
    <text evidence="10">The sequence shown here is derived from an EMBL/GenBank/DDBJ whole genome shotgun (WGS) entry which is preliminary data.</text>
</comment>
<feature type="region of interest" description="C-terminal hotdog fold" evidence="6">
    <location>
        <begin position="1164"/>
        <end position="1314"/>
    </location>
</feature>
<evidence type="ECO:0000259" key="9">
    <source>
        <dbReference type="PROSITE" id="PS52019"/>
    </source>
</evidence>
<dbReference type="Gene3D" id="3.40.50.720">
    <property type="entry name" value="NAD(P)-binding Rossmann-like Domain"/>
    <property type="match status" value="2"/>
</dbReference>
<dbReference type="PANTHER" id="PTHR43775">
    <property type="entry name" value="FATTY ACID SYNTHASE"/>
    <property type="match status" value="1"/>
</dbReference>
<keyword evidence="1" id="KW-0596">Phosphopantetheine</keyword>
<dbReference type="Pfam" id="PF13602">
    <property type="entry name" value="ADH_zinc_N_2"/>
    <property type="match status" value="1"/>
</dbReference>
<dbReference type="SUPFAM" id="SSF52151">
    <property type="entry name" value="FabD/lysophospholipase-like"/>
    <property type="match status" value="1"/>
</dbReference>
<keyword evidence="3" id="KW-0808">Transferase</keyword>
<dbReference type="InterPro" id="IPR006162">
    <property type="entry name" value="Ppantetheine_attach_site"/>
</dbReference>
<dbReference type="InterPro" id="IPR036736">
    <property type="entry name" value="ACP-like_sf"/>
</dbReference>
<dbReference type="Pfam" id="PF02801">
    <property type="entry name" value="Ketoacyl-synt_C"/>
    <property type="match status" value="1"/>
</dbReference>
<keyword evidence="4" id="KW-0560">Oxidoreductase</keyword>
<dbReference type="InterPro" id="IPR013968">
    <property type="entry name" value="PKS_KR"/>
</dbReference>
<dbReference type="PROSITE" id="PS52019">
    <property type="entry name" value="PKS_MFAS_DH"/>
    <property type="match status" value="1"/>
</dbReference>
<dbReference type="Pfam" id="PF00109">
    <property type="entry name" value="ketoacyl-synt"/>
    <property type="match status" value="1"/>
</dbReference>
<dbReference type="InterPro" id="IPR016035">
    <property type="entry name" value="Acyl_Trfase/lysoPLipase"/>
</dbReference>
<dbReference type="Pfam" id="PF14765">
    <property type="entry name" value="PS-DH"/>
    <property type="match status" value="1"/>
</dbReference>
<dbReference type="InterPro" id="IPR020807">
    <property type="entry name" value="PKS_DH"/>
</dbReference>
<dbReference type="InterPro" id="IPR049551">
    <property type="entry name" value="PKS_DH_C"/>
</dbReference>
<dbReference type="InterPro" id="IPR050091">
    <property type="entry name" value="PKS_NRPS_Biosynth_Enz"/>
</dbReference>
<dbReference type="SMART" id="SM00826">
    <property type="entry name" value="PKS_DH"/>
    <property type="match status" value="1"/>
</dbReference>
<proteinExistence type="predicted"/>
<dbReference type="Pfam" id="PF08659">
    <property type="entry name" value="KR"/>
    <property type="match status" value="1"/>
</dbReference>
<dbReference type="Gene3D" id="3.40.47.10">
    <property type="match status" value="1"/>
</dbReference>
<dbReference type="CDD" id="cd00833">
    <property type="entry name" value="PKS"/>
    <property type="match status" value="1"/>
</dbReference>
<gene>
    <name evidence="10" type="ORF">PG996_013026</name>
</gene>
<dbReference type="InterPro" id="IPR013154">
    <property type="entry name" value="ADH-like_N"/>
</dbReference>
<dbReference type="Gene3D" id="1.10.1200.10">
    <property type="entry name" value="ACP-like"/>
    <property type="match status" value="1"/>
</dbReference>
<dbReference type="InterPro" id="IPR014043">
    <property type="entry name" value="Acyl_transferase_dom"/>
</dbReference>
<dbReference type="PANTHER" id="PTHR43775:SF29">
    <property type="entry name" value="ASPERFURANONE POLYKETIDE SYNTHASE AFOG-RELATED"/>
    <property type="match status" value="1"/>
</dbReference>
<keyword evidence="2" id="KW-0597">Phosphoprotein</keyword>
<evidence type="ECO:0000313" key="11">
    <source>
        <dbReference type="Proteomes" id="UP001446871"/>
    </source>
</evidence>
<dbReference type="InterPro" id="IPR032821">
    <property type="entry name" value="PKS_assoc"/>
</dbReference>
<dbReference type="CDD" id="cd05195">
    <property type="entry name" value="enoyl_red"/>
    <property type="match status" value="1"/>
</dbReference>
<dbReference type="InterPro" id="IPR057326">
    <property type="entry name" value="KR_dom"/>
</dbReference>
<reference evidence="10 11" key="1">
    <citation type="submission" date="2023-01" db="EMBL/GenBank/DDBJ databases">
        <title>Analysis of 21 Apiospora genomes using comparative genomics revels a genus with tremendous synthesis potential of carbohydrate active enzymes and secondary metabolites.</title>
        <authorList>
            <person name="Sorensen T."/>
        </authorList>
    </citation>
    <scope>NUCLEOTIDE SEQUENCE [LARGE SCALE GENOMIC DNA]</scope>
    <source>
        <strain evidence="10 11">CBS 83171</strain>
    </source>
</reference>
<feature type="active site" description="Proton acceptor; for dehydratase activity" evidence="6">
    <location>
        <position position="1022"/>
    </location>
</feature>
<dbReference type="Pfam" id="PF16197">
    <property type="entry name" value="KAsynt_C_assoc"/>
    <property type="match status" value="1"/>
</dbReference>
<dbReference type="InterPro" id="IPR020843">
    <property type="entry name" value="ER"/>
</dbReference>
<protein>
    <recommendedName>
        <fullName evidence="12">Polyketide synthase</fullName>
    </recommendedName>
</protein>
<dbReference type="InterPro" id="IPR018201">
    <property type="entry name" value="Ketoacyl_synth_AS"/>
</dbReference>
<dbReference type="InterPro" id="IPR014031">
    <property type="entry name" value="Ketoacyl_synth_C"/>
</dbReference>
<dbReference type="SUPFAM" id="SSF50129">
    <property type="entry name" value="GroES-like"/>
    <property type="match status" value="1"/>
</dbReference>
<dbReference type="InterPro" id="IPR016036">
    <property type="entry name" value="Malonyl_transacylase_ACP-bd"/>
</dbReference>
<dbReference type="SMART" id="SM00822">
    <property type="entry name" value="PKS_KR"/>
    <property type="match status" value="1"/>
</dbReference>
<dbReference type="InterPro" id="IPR001227">
    <property type="entry name" value="Ac_transferase_dom_sf"/>
</dbReference>
<dbReference type="PROSITE" id="PS00606">
    <property type="entry name" value="KS3_1"/>
    <property type="match status" value="1"/>
</dbReference>
<dbReference type="Pfam" id="PF00698">
    <property type="entry name" value="Acyl_transf_1"/>
    <property type="match status" value="1"/>
</dbReference>
<evidence type="ECO:0000313" key="10">
    <source>
        <dbReference type="EMBL" id="KAK8053725.1"/>
    </source>
</evidence>
<feature type="active site" description="Proton donor; for dehydratase activity" evidence="6">
    <location>
        <position position="1226"/>
    </location>
</feature>
<dbReference type="InterPro" id="IPR036291">
    <property type="entry name" value="NAD(P)-bd_dom_sf"/>
</dbReference>
<evidence type="ECO:0000256" key="5">
    <source>
        <dbReference type="ARBA" id="ARBA00023268"/>
    </source>
</evidence>
<dbReference type="InterPro" id="IPR049552">
    <property type="entry name" value="PKS_DH_N"/>
</dbReference>
<organism evidence="10 11">
    <name type="scientific">Apiospora saccharicola</name>
    <dbReference type="NCBI Taxonomy" id="335842"/>
    <lineage>
        <taxon>Eukaryota</taxon>
        <taxon>Fungi</taxon>
        <taxon>Dikarya</taxon>
        <taxon>Ascomycota</taxon>
        <taxon>Pezizomycotina</taxon>
        <taxon>Sordariomycetes</taxon>
        <taxon>Xylariomycetidae</taxon>
        <taxon>Amphisphaeriales</taxon>
        <taxon>Apiosporaceae</taxon>
        <taxon>Apiospora</taxon>
    </lineage>
</organism>
<dbReference type="InterPro" id="IPR020841">
    <property type="entry name" value="PKS_Beta-ketoAc_synthase_dom"/>
</dbReference>
<dbReference type="InterPro" id="IPR020806">
    <property type="entry name" value="PKS_PP-bd"/>
</dbReference>
<dbReference type="SUPFAM" id="SSF55048">
    <property type="entry name" value="Probable ACP-binding domain of malonyl-CoA ACP transacylase"/>
    <property type="match status" value="1"/>
</dbReference>
<accession>A0ABR1U4C2</accession>
<dbReference type="InterPro" id="IPR049900">
    <property type="entry name" value="PKS_mFAS_DH"/>
</dbReference>
<evidence type="ECO:0000256" key="6">
    <source>
        <dbReference type="PROSITE-ProRule" id="PRU01363"/>
    </source>
</evidence>
<dbReference type="EMBL" id="JAQQWM010000008">
    <property type="protein sequence ID" value="KAK8053725.1"/>
    <property type="molecule type" value="Genomic_DNA"/>
</dbReference>
<evidence type="ECO:0000256" key="4">
    <source>
        <dbReference type="ARBA" id="ARBA00023002"/>
    </source>
</evidence>
<feature type="region of interest" description="N-terminal hotdog fold" evidence="6">
    <location>
        <begin position="990"/>
        <end position="1151"/>
    </location>
</feature>
<dbReference type="SMART" id="SM00827">
    <property type="entry name" value="PKS_AT"/>
    <property type="match status" value="1"/>
</dbReference>
<dbReference type="SMART" id="SM00829">
    <property type="entry name" value="PKS_ER"/>
    <property type="match status" value="1"/>
</dbReference>
<dbReference type="SMART" id="SM00823">
    <property type="entry name" value="PKS_PP"/>
    <property type="match status" value="1"/>
</dbReference>
<evidence type="ECO:0000256" key="3">
    <source>
        <dbReference type="ARBA" id="ARBA00022679"/>
    </source>
</evidence>
<name>A0ABR1U4C2_9PEZI</name>
<evidence type="ECO:0000256" key="1">
    <source>
        <dbReference type="ARBA" id="ARBA00022450"/>
    </source>
</evidence>
<dbReference type="PROSITE" id="PS00012">
    <property type="entry name" value="PHOSPHOPANTETHEINE"/>
    <property type="match status" value="1"/>
</dbReference>